<name>A0ABQ7ZI15_BRANA</name>
<evidence type="ECO:0000313" key="3">
    <source>
        <dbReference type="EMBL" id="KAH0879778.1"/>
    </source>
</evidence>
<dbReference type="Proteomes" id="UP000824890">
    <property type="component" value="Unassembled WGS sequence"/>
</dbReference>
<feature type="region of interest" description="Disordered" evidence="1">
    <location>
        <begin position="1"/>
        <end position="36"/>
    </location>
</feature>
<feature type="transmembrane region" description="Helical" evidence="2">
    <location>
        <begin position="274"/>
        <end position="295"/>
    </location>
</feature>
<feature type="region of interest" description="Disordered" evidence="1">
    <location>
        <begin position="122"/>
        <end position="187"/>
    </location>
</feature>
<feature type="region of interest" description="Disordered" evidence="1">
    <location>
        <begin position="48"/>
        <end position="98"/>
    </location>
</feature>
<feature type="compositionally biased region" description="Low complexity" evidence="1">
    <location>
        <begin position="124"/>
        <end position="137"/>
    </location>
</feature>
<gene>
    <name evidence="3" type="ORF">HID58_067172</name>
</gene>
<feature type="compositionally biased region" description="Basic and acidic residues" evidence="1">
    <location>
        <begin position="138"/>
        <end position="159"/>
    </location>
</feature>
<dbReference type="EMBL" id="JAGKQM010000015">
    <property type="protein sequence ID" value="KAH0879778.1"/>
    <property type="molecule type" value="Genomic_DNA"/>
</dbReference>
<accession>A0ABQ7ZI15</accession>
<keyword evidence="2" id="KW-0812">Transmembrane</keyword>
<organism evidence="3 4">
    <name type="scientific">Brassica napus</name>
    <name type="common">Rape</name>
    <dbReference type="NCBI Taxonomy" id="3708"/>
    <lineage>
        <taxon>Eukaryota</taxon>
        <taxon>Viridiplantae</taxon>
        <taxon>Streptophyta</taxon>
        <taxon>Embryophyta</taxon>
        <taxon>Tracheophyta</taxon>
        <taxon>Spermatophyta</taxon>
        <taxon>Magnoliopsida</taxon>
        <taxon>eudicotyledons</taxon>
        <taxon>Gunneridae</taxon>
        <taxon>Pentapetalae</taxon>
        <taxon>rosids</taxon>
        <taxon>malvids</taxon>
        <taxon>Brassicales</taxon>
        <taxon>Brassicaceae</taxon>
        <taxon>Brassiceae</taxon>
        <taxon>Brassica</taxon>
    </lineage>
</organism>
<evidence type="ECO:0000313" key="4">
    <source>
        <dbReference type="Proteomes" id="UP000824890"/>
    </source>
</evidence>
<evidence type="ECO:0000256" key="2">
    <source>
        <dbReference type="SAM" id="Phobius"/>
    </source>
</evidence>
<keyword evidence="4" id="KW-1185">Reference proteome</keyword>
<sequence length="332" mass="38442">AKRQNKQNDRARVYISATRSNVSPIPSPLSSIQEINAGDTLRQFTVIHRPNREHDSSPTFPIPNFTIDPSKANRPSESPGTQPQTPTEPTSNDCIEPTHQPRLERINRISRDLIQTHNLCHKASLSSRSSSNQSQIIRPDKRSIGDRTTRGRAGEKDAKGVTFSRKQSRRSLLKKQGFPETTAQRKRIETVARAPTKASPHLREEREKSRCPQWIIINSSNCDQSRNYMLAVTYTYTQHSFYIVMLFYPFKQPVIPACKKTDNYYLSKVTRNSLIFTSFFVTFFFTNFLYFSFYLDLRFIFNIKFIFRFRGLVFGKKVEVNINFFHAIIVIS</sequence>
<keyword evidence="2" id="KW-0472">Membrane</keyword>
<reference evidence="3 4" key="1">
    <citation type="submission" date="2021-05" db="EMBL/GenBank/DDBJ databases">
        <title>Genome Assembly of Synthetic Allotetraploid Brassica napus Reveals Homoeologous Exchanges between Subgenomes.</title>
        <authorList>
            <person name="Davis J.T."/>
        </authorList>
    </citation>
    <scope>NUCLEOTIDE SEQUENCE [LARGE SCALE GENOMIC DNA]</scope>
    <source>
        <strain evidence="4">cv. Da-Ae</strain>
        <tissue evidence="3">Seedling</tissue>
    </source>
</reference>
<feature type="compositionally biased region" description="Low complexity" evidence="1">
    <location>
        <begin position="75"/>
        <end position="91"/>
    </location>
</feature>
<feature type="non-terminal residue" evidence="3">
    <location>
        <position position="1"/>
    </location>
</feature>
<evidence type="ECO:0000256" key="1">
    <source>
        <dbReference type="SAM" id="MobiDB-lite"/>
    </source>
</evidence>
<keyword evidence="2" id="KW-1133">Transmembrane helix</keyword>
<protein>
    <submittedName>
        <fullName evidence="3">Uncharacterized protein</fullName>
    </submittedName>
</protein>
<comment type="caution">
    <text evidence="3">The sequence shown here is derived from an EMBL/GenBank/DDBJ whole genome shotgun (WGS) entry which is preliminary data.</text>
</comment>
<proteinExistence type="predicted"/>
<feature type="compositionally biased region" description="Polar residues" evidence="1">
    <location>
        <begin position="17"/>
        <end position="34"/>
    </location>
</feature>
<feature type="compositionally biased region" description="Basic and acidic residues" evidence="1">
    <location>
        <begin position="1"/>
        <end position="12"/>
    </location>
</feature>